<dbReference type="AlphaFoldDB" id="V5XJ62"/>
<proteinExistence type="predicted"/>
<evidence type="ECO:0000313" key="1">
    <source>
        <dbReference type="EMBL" id="AHC27958.1"/>
    </source>
</evidence>
<gene>
    <name evidence="1" type="ORF">D174_15400</name>
</gene>
<sequence>MLGRRTKRVYSAHHRFGVDLEECSGSTQLVVLLVGDDLILDRGVDESVDEFSVCPCDSTFIKSQLCGDVTERAPLVRSELEVGHRAIQQLHIRRDVHACVHATG</sequence>
<name>V5XJ62_MYCNE</name>
<evidence type="ECO:0000313" key="2">
    <source>
        <dbReference type="Proteomes" id="UP000018763"/>
    </source>
</evidence>
<protein>
    <submittedName>
        <fullName evidence="1">Uncharacterized protein</fullName>
    </submittedName>
</protein>
<accession>V5XJ62</accession>
<organism evidence="1 2">
    <name type="scientific">Mycolicibacterium neoaurum VKM Ac-1815D</name>
    <dbReference type="NCBI Taxonomy" id="700508"/>
    <lineage>
        <taxon>Bacteria</taxon>
        <taxon>Bacillati</taxon>
        <taxon>Actinomycetota</taxon>
        <taxon>Actinomycetes</taxon>
        <taxon>Mycobacteriales</taxon>
        <taxon>Mycobacteriaceae</taxon>
        <taxon>Mycolicibacterium</taxon>
    </lineage>
</organism>
<dbReference type="EMBL" id="CP006936">
    <property type="protein sequence ID" value="AHC27958.1"/>
    <property type="molecule type" value="Genomic_DNA"/>
</dbReference>
<keyword evidence="2" id="KW-1185">Reference proteome</keyword>
<dbReference type="Proteomes" id="UP000018763">
    <property type="component" value="Chromosome"/>
</dbReference>
<reference evidence="1 2" key="1">
    <citation type="journal article" date="2014" name="Genome Announc.">
        <title>Complete Genome Sequence of Sterol-Transforming Mycobacterium neoaurum Strain VKM Ac-1815D.</title>
        <authorList>
            <person name="Shtratnikova V.Y."/>
            <person name="Bragin E.Y."/>
            <person name="Dovbnya D.V."/>
            <person name="Pekov Y.A."/>
            <person name="Schelkunov M.I."/>
            <person name="Strizhov N."/>
            <person name="Ivashina T.V."/>
            <person name="Ashapkin V.V."/>
            <person name="Donova M.V."/>
        </authorList>
    </citation>
    <scope>NUCLEOTIDE SEQUENCE [LARGE SCALE GENOMIC DNA]</scope>
    <source>
        <strain evidence="1 2">VKM Ac-1815D</strain>
    </source>
</reference>